<accession>A0ABD3NUE3</accession>
<dbReference type="AlphaFoldDB" id="A0ABD3NUE3"/>
<dbReference type="InterPro" id="IPR053159">
    <property type="entry name" value="Hybrid_Histidine_Kinase"/>
</dbReference>
<proteinExistence type="predicted"/>
<evidence type="ECO:0000313" key="1">
    <source>
        <dbReference type="EMBL" id="KAL3777480.1"/>
    </source>
</evidence>
<evidence type="ECO:0000313" key="2">
    <source>
        <dbReference type="Proteomes" id="UP001530400"/>
    </source>
</evidence>
<organism evidence="1 2">
    <name type="scientific">Cyclotella atomus</name>
    <dbReference type="NCBI Taxonomy" id="382360"/>
    <lineage>
        <taxon>Eukaryota</taxon>
        <taxon>Sar</taxon>
        <taxon>Stramenopiles</taxon>
        <taxon>Ochrophyta</taxon>
        <taxon>Bacillariophyta</taxon>
        <taxon>Coscinodiscophyceae</taxon>
        <taxon>Thalassiosirophycidae</taxon>
        <taxon>Stephanodiscales</taxon>
        <taxon>Stephanodiscaceae</taxon>
        <taxon>Cyclotella</taxon>
    </lineage>
</organism>
<dbReference type="Proteomes" id="UP001530400">
    <property type="component" value="Unassembled WGS sequence"/>
</dbReference>
<protein>
    <submittedName>
        <fullName evidence="1">Uncharacterized protein</fullName>
    </submittedName>
</protein>
<gene>
    <name evidence="1" type="ORF">ACHAWO_007350</name>
</gene>
<name>A0ABD3NUE3_9STRA</name>
<comment type="caution">
    <text evidence="1">The sequence shown here is derived from an EMBL/GenBank/DDBJ whole genome shotgun (WGS) entry which is preliminary data.</text>
</comment>
<dbReference type="PANTHER" id="PTHR43642:SF1">
    <property type="entry name" value="HYBRID SIGNAL TRANSDUCTION HISTIDINE KINASE G"/>
    <property type="match status" value="1"/>
</dbReference>
<keyword evidence="2" id="KW-1185">Reference proteome</keyword>
<dbReference type="InterPro" id="IPR011990">
    <property type="entry name" value="TPR-like_helical_dom_sf"/>
</dbReference>
<dbReference type="Gene3D" id="1.25.40.10">
    <property type="entry name" value="Tetratricopeptide repeat domain"/>
    <property type="match status" value="1"/>
</dbReference>
<dbReference type="PANTHER" id="PTHR43642">
    <property type="entry name" value="HYBRID SIGNAL TRANSDUCTION HISTIDINE KINASE G"/>
    <property type="match status" value="1"/>
</dbReference>
<dbReference type="EMBL" id="JALLPJ020001041">
    <property type="protein sequence ID" value="KAL3777480.1"/>
    <property type="molecule type" value="Genomic_DNA"/>
</dbReference>
<dbReference type="SUPFAM" id="SSF48452">
    <property type="entry name" value="TPR-like"/>
    <property type="match status" value="1"/>
</dbReference>
<reference evidence="1 2" key="1">
    <citation type="submission" date="2024-10" db="EMBL/GenBank/DDBJ databases">
        <title>Updated reference genomes for cyclostephanoid diatoms.</title>
        <authorList>
            <person name="Roberts W.R."/>
            <person name="Alverson A.J."/>
        </authorList>
    </citation>
    <scope>NUCLEOTIDE SEQUENCE [LARGE SCALE GENOMIC DNA]</scope>
    <source>
        <strain evidence="1 2">AJA010-31</strain>
    </source>
</reference>
<sequence length="307" mass="35213">MNIGIPLLDTQECKTQLAKLNLAAGEQSRKTSAFYSAAKPYDRMTNGVCYVYFMSGTNLLKLHNDCISATNKMVFYKQVWSIMFIVSLHCLVLRLMGTDDEGQAFSSISGTITNEEDLLQKCISTGKDTLVRYIYLYRLILAYWLQDYEEAARLSEMYGRGYMRFLDIYHVFYEALAAFCLAQTQNIDRDKWIGIGEKAVSKFEVWKGYSSWNFENKHFLLSTELLCVKGDYAAAEERYNASILSAQMHRFVHEEGLALERLGMLYKDRGRAESAQEMLANARICYESWGASAVVARLDLNMSEYME</sequence>